<reference evidence="3" key="1">
    <citation type="journal article" date="2019" name="Int. J. Syst. Evol. Microbiol.">
        <title>The Global Catalogue of Microorganisms (GCM) 10K type strain sequencing project: providing services to taxonomists for standard genome sequencing and annotation.</title>
        <authorList>
            <consortium name="The Broad Institute Genomics Platform"/>
            <consortium name="The Broad Institute Genome Sequencing Center for Infectious Disease"/>
            <person name="Wu L."/>
            <person name="Ma J."/>
        </authorList>
    </citation>
    <scope>NUCLEOTIDE SEQUENCE [LARGE SCALE GENOMIC DNA]</scope>
    <source>
        <strain evidence="3">CGMCC 4.7683</strain>
    </source>
</reference>
<dbReference type="InterPro" id="IPR002053">
    <property type="entry name" value="Glyco_hydro_25"/>
</dbReference>
<keyword evidence="3" id="KW-1185">Reference proteome</keyword>
<accession>A0ABQ3LJH3</accession>
<gene>
    <name evidence="2" type="ORF">GCM10017790_34390</name>
</gene>
<name>A0ABQ3LJH3_9PSEU</name>
<comment type="similarity">
    <text evidence="1">Belongs to the glycosyl hydrolase 25 family.</text>
</comment>
<sequence>MTFRAFWGDIRGQVTLIDPEGEHGVTLSHRETVTDWAAVRGADIRFASVTVSENTNWRDVAAERNLAGAQHAGIHTGARHYARPGAVHDQADHFVRTASALGAFAPGSLAPALEVEAPSVDDRFIKAWIKHVRHAARIERVLVYAGLDCWTDRLHPDKWADSEVVLWLVRHNEIPGRPGWFHSRLGLHQHGFGTGLPGVDGPIAQDAVVYPFKLSDVLL</sequence>
<dbReference type="Pfam" id="PF01183">
    <property type="entry name" value="Glyco_hydro_25"/>
    <property type="match status" value="1"/>
</dbReference>
<proteinExistence type="inferred from homology"/>
<dbReference type="InterPro" id="IPR017853">
    <property type="entry name" value="GH"/>
</dbReference>
<dbReference type="Gene3D" id="3.20.20.80">
    <property type="entry name" value="Glycosidases"/>
    <property type="match status" value="1"/>
</dbReference>
<protein>
    <submittedName>
        <fullName evidence="2">Lysozyme</fullName>
    </submittedName>
</protein>
<evidence type="ECO:0000313" key="2">
    <source>
        <dbReference type="EMBL" id="GHH17426.1"/>
    </source>
</evidence>
<evidence type="ECO:0000256" key="1">
    <source>
        <dbReference type="ARBA" id="ARBA00010646"/>
    </source>
</evidence>
<dbReference type="EMBL" id="BNAY01000003">
    <property type="protein sequence ID" value="GHH17426.1"/>
    <property type="molecule type" value="Genomic_DNA"/>
</dbReference>
<dbReference type="PROSITE" id="PS51904">
    <property type="entry name" value="GLYCOSYL_HYDROL_F25_2"/>
    <property type="match status" value="1"/>
</dbReference>
<evidence type="ECO:0000313" key="3">
    <source>
        <dbReference type="Proteomes" id="UP000635387"/>
    </source>
</evidence>
<comment type="caution">
    <text evidence="2">The sequence shown here is derived from an EMBL/GenBank/DDBJ whole genome shotgun (WGS) entry which is preliminary data.</text>
</comment>
<dbReference type="Proteomes" id="UP000635387">
    <property type="component" value="Unassembled WGS sequence"/>
</dbReference>
<dbReference type="SUPFAM" id="SSF51445">
    <property type="entry name" value="(Trans)glycosidases"/>
    <property type="match status" value="1"/>
</dbReference>
<organism evidence="2 3">
    <name type="scientific">Amycolatopsis oliviviridis</name>
    <dbReference type="NCBI Taxonomy" id="1471590"/>
    <lineage>
        <taxon>Bacteria</taxon>
        <taxon>Bacillati</taxon>
        <taxon>Actinomycetota</taxon>
        <taxon>Actinomycetes</taxon>
        <taxon>Pseudonocardiales</taxon>
        <taxon>Pseudonocardiaceae</taxon>
        <taxon>Amycolatopsis</taxon>
    </lineage>
</organism>